<reference evidence="1 2" key="2">
    <citation type="journal article" date="2010" name="Nucleic Acids Res.">
        <title>BeetleBase in 2010: revisions to provide comprehensive genomic information for Tribolium castaneum.</title>
        <authorList>
            <person name="Kim H.S."/>
            <person name="Murphy T."/>
            <person name="Xia J."/>
            <person name="Caragea D."/>
            <person name="Park Y."/>
            <person name="Beeman R.W."/>
            <person name="Lorenzen M.D."/>
            <person name="Butcher S."/>
            <person name="Manak J.R."/>
            <person name="Brown S.J."/>
        </authorList>
    </citation>
    <scope>GENOME REANNOTATION</scope>
    <source>
        <strain evidence="1 2">Georgia GA2</strain>
    </source>
</reference>
<evidence type="ECO:0000313" key="1">
    <source>
        <dbReference type="EMBL" id="EEZ98509.1"/>
    </source>
</evidence>
<dbReference type="PANTHER" id="PTHR21398">
    <property type="entry name" value="AGAP007094-PA"/>
    <property type="match status" value="1"/>
</dbReference>
<evidence type="ECO:0000313" key="2">
    <source>
        <dbReference type="Proteomes" id="UP000007266"/>
    </source>
</evidence>
<dbReference type="eggNOG" id="ENOG502S9JV">
    <property type="taxonomic scope" value="Eukaryota"/>
</dbReference>
<dbReference type="SMART" id="SM00718">
    <property type="entry name" value="DM4_12"/>
    <property type="match status" value="1"/>
</dbReference>
<dbReference type="OMA" id="PIYWWKL"/>
<dbReference type="HOGENOM" id="CLU_053597_4_1_1"/>
<proteinExistence type="predicted"/>
<dbReference type="PANTHER" id="PTHR21398:SF11">
    <property type="entry name" value="HDC15381-RELATED"/>
    <property type="match status" value="1"/>
</dbReference>
<dbReference type="AlphaFoldDB" id="D6W9L2"/>
<sequence>MQLCSLEKTLSRRKRFLYFPNGGTFKLVLGFATPVKLGLKQSMAWGWNFQFQYAEPQTPNNTRIYPPIVGRSRIKRDGRNDRALFYSAIEDILNRNGFSGRACLLRSICENALYSLHHEANGLYGHLLHIALTPDYGDGKAISDLDPVYLEAKKAGEFGVDCSSLYPDCSGSGLLDTISLLE</sequence>
<name>D6W9L2_TRICA</name>
<reference evidence="1 2" key="1">
    <citation type="journal article" date="2008" name="Nature">
        <title>The genome of the model beetle and pest Tribolium castaneum.</title>
        <authorList>
            <consortium name="Tribolium Genome Sequencing Consortium"/>
            <person name="Richards S."/>
            <person name="Gibbs R.A."/>
            <person name="Weinstock G.M."/>
            <person name="Brown S.J."/>
            <person name="Denell R."/>
            <person name="Beeman R.W."/>
            <person name="Gibbs R."/>
            <person name="Beeman R.W."/>
            <person name="Brown S.J."/>
            <person name="Bucher G."/>
            <person name="Friedrich M."/>
            <person name="Grimmelikhuijzen C.J."/>
            <person name="Klingler M."/>
            <person name="Lorenzen M."/>
            <person name="Richards S."/>
            <person name="Roth S."/>
            <person name="Schroder R."/>
            <person name="Tautz D."/>
            <person name="Zdobnov E.M."/>
            <person name="Muzny D."/>
            <person name="Gibbs R.A."/>
            <person name="Weinstock G.M."/>
            <person name="Attaway T."/>
            <person name="Bell S."/>
            <person name="Buhay C.J."/>
            <person name="Chandrabose M.N."/>
            <person name="Chavez D."/>
            <person name="Clerk-Blankenburg K.P."/>
            <person name="Cree A."/>
            <person name="Dao M."/>
            <person name="Davis C."/>
            <person name="Chacko J."/>
            <person name="Dinh H."/>
            <person name="Dugan-Rocha S."/>
            <person name="Fowler G."/>
            <person name="Garner T.T."/>
            <person name="Garnes J."/>
            <person name="Gnirke A."/>
            <person name="Hawes A."/>
            <person name="Hernandez J."/>
            <person name="Hines S."/>
            <person name="Holder M."/>
            <person name="Hume J."/>
            <person name="Jhangiani S.N."/>
            <person name="Joshi V."/>
            <person name="Khan Z.M."/>
            <person name="Jackson L."/>
            <person name="Kovar C."/>
            <person name="Kowis A."/>
            <person name="Lee S."/>
            <person name="Lewis L.R."/>
            <person name="Margolis J."/>
            <person name="Morgan M."/>
            <person name="Nazareth L.V."/>
            <person name="Nguyen N."/>
            <person name="Okwuonu G."/>
            <person name="Parker D."/>
            <person name="Richards S."/>
            <person name="Ruiz S.J."/>
            <person name="Santibanez J."/>
            <person name="Savard J."/>
            <person name="Scherer S.E."/>
            <person name="Schneider B."/>
            <person name="Sodergren E."/>
            <person name="Tautz D."/>
            <person name="Vattahil S."/>
            <person name="Villasana D."/>
            <person name="White C.S."/>
            <person name="Wright R."/>
            <person name="Park Y."/>
            <person name="Beeman R.W."/>
            <person name="Lord J."/>
            <person name="Oppert B."/>
            <person name="Lorenzen M."/>
            <person name="Brown S."/>
            <person name="Wang L."/>
            <person name="Savard J."/>
            <person name="Tautz D."/>
            <person name="Richards S."/>
            <person name="Weinstock G."/>
            <person name="Gibbs R.A."/>
            <person name="Liu Y."/>
            <person name="Worley K."/>
            <person name="Weinstock G."/>
            <person name="Elsik C.G."/>
            <person name="Reese J.T."/>
            <person name="Elhaik E."/>
            <person name="Landan G."/>
            <person name="Graur D."/>
            <person name="Arensburger P."/>
            <person name="Atkinson P."/>
            <person name="Beeman R.W."/>
            <person name="Beidler J."/>
            <person name="Brown S.J."/>
            <person name="Demuth J.P."/>
            <person name="Drury D.W."/>
            <person name="Du Y.Z."/>
            <person name="Fujiwara H."/>
            <person name="Lorenzen M."/>
            <person name="Maselli V."/>
            <person name="Osanai M."/>
            <person name="Park Y."/>
            <person name="Robertson H.M."/>
            <person name="Tu Z."/>
            <person name="Wang J.J."/>
            <person name="Wang S."/>
            <person name="Richards S."/>
            <person name="Song H."/>
            <person name="Zhang L."/>
            <person name="Sodergren E."/>
            <person name="Werner D."/>
            <person name="Stanke M."/>
            <person name="Morgenstern B."/>
            <person name="Solovyev V."/>
            <person name="Kosarev P."/>
            <person name="Brown G."/>
            <person name="Chen H.C."/>
            <person name="Ermolaeva O."/>
            <person name="Hlavina W."/>
            <person name="Kapustin Y."/>
            <person name="Kiryutin B."/>
            <person name="Kitts P."/>
            <person name="Maglott D."/>
            <person name="Pruitt K."/>
            <person name="Sapojnikov V."/>
            <person name="Souvorov A."/>
            <person name="Mackey A.J."/>
            <person name="Waterhouse R.M."/>
            <person name="Wyder S."/>
            <person name="Zdobnov E.M."/>
            <person name="Zdobnov E.M."/>
            <person name="Wyder S."/>
            <person name="Kriventseva E.V."/>
            <person name="Kadowaki T."/>
            <person name="Bork P."/>
            <person name="Aranda M."/>
            <person name="Bao R."/>
            <person name="Beermann A."/>
            <person name="Berns N."/>
            <person name="Bolognesi R."/>
            <person name="Bonneton F."/>
            <person name="Bopp D."/>
            <person name="Brown S.J."/>
            <person name="Bucher G."/>
            <person name="Butts T."/>
            <person name="Chaumot A."/>
            <person name="Denell R.E."/>
            <person name="Ferrier D.E."/>
            <person name="Friedrich M."/>
            <person name="Gordon C.M."/>
            <person name="Jindra M."/>
            <person name="Klingler M."/>
            <person name="Lan Q."/>
            <person name="Lattorff H.M."/>
            <person name="Laudet V."/>
            <person name="von Levetsow C."/>
            <person name="Liu Z."/>
            <person name="Lutz R."/>
            <person name="Lynch J.A."/>
            <person name="da Fonseca R.N."/>
            <person name="Posnien N."/>
            <person name="Reuter R."/>
            <person name="Roth S."/>
            <person name="Savard J."/>
            <person name="Schinko J.B."/>
            <person name="Schmitt C."/>
            <person name="Schoppmeier M."/>
            <person name="Schroder R."/>
            <person name="Shippy T.D."/>
            <person name="Simonnet F."/>
            <person name="Marques-Souza H."/>
            <person name="Tautz D."/>
            <person name="Tomoyasu Y."/>
            <person name="Trauner J."/>
            <person name="Van der Zee M."/>
            <person name="Vervoort M."/>
            <person name="Wittkopp N."/>
            <person name="Wimmer E.A."/>
            <person name="Yang X."/>
            <person name="Jones A.K."/>
            <person name="Sattelle D.B."/>
            <person name="Ebert P.R."/>
            <person name="Nelson D."/>
            <person name="Scott J.G."/>
            <person name="Beeman R.W."/>
            <person name="Muthukrishnan S."/>
            <person name="Kramer K.J."/>
            <person name="Arakane Y."/>
            <person name="Beeman R.W."/>
            <person name="Zhu Q."/>
            <person name="Hogenkamp D."/>
            <person name="Dixit R."/>
            <person name="Oppert B."/>
            <person name="Jiang H."/>
            <person name="Zou Z."/>
            <person name="Marshall J."/>
            <person name="Elpidina E."/>
            <person name="Vinokurov K."/>
            <person name="Oppert C."/>
            <person name="Zou Z."/>
            <person name="Evans J."/>
            <person name="Lu Z."/>
            <person name="Zhao P."/>
            <person name="Sumathipala N."/>
            <person name="Altincicek B."/>
            <person name="Vilcinskas A."/>
            <person name="Williams M."/>
            <person name="Hultmark D."/>
            <person name="Hetru C."/>
            <person name="Jiang H."/>
            <person name="Grimmelikhuijzen C.J."/>
            <person name="Hauser F."/>
            <person name="Cazzamali G."/>
            <person name="Williamson M."/>
            <person name="Park Y."/>
            <person name="Li B."/>
            <person name="Tanaka Y."/>
            <person name="Predel R."/>
            <person name="Neupert S."/>
            <person name="Schachtner J."/>
            <person name="Verleyen P."/>
            <person name="Raible F."/>
            <person name="Bork P."/>
            <person name="Friedrich M."/>
            <person name="Walden K.K."/>
            <person name="Robertson H.M."/>
            <person name="Angeli S."/>
            <person name="Foret S."/>
            <person name="Bucher G."/>
            <person name="Schuetz S."/>
            <person name="Maleszka R."/>
            <person name="Wimmer E.A."/>
            <person name="Beeman R.W."/>
            <person name="Lorenzen M."/>
            <person name="Tomoyasu Y."/>
            <person name="Miller S.C."/>
            <person name="Grossmann D."/>
            <person name="Bucher G."/>
        </authorList>
    </citation>
    <scope>NUCLEOTIDE SEQUENCE [LARGE SCALE GENOMIC DNA]</scope>
    <source>
        <strain evidence="1 2">Georgia GA2</strain>
    </source>
</reference>
<dbReference type="PhylomeDB" id="D6W9L2"/>
<gene>
    <name evidence="1" type="primary">AUGUSTUS-3.0.2_01010</name>
    <name evidence="1" type="ORF">TcasGA2_TC001010</name>
</gene>
<dbReference type="InterPro" id="IPR006631">
    <property type="entry name" value="DM4_12"/>
</dbReference>
<keyword evidence="2" id="KW-1185">Reference proteome</keyword>
<dbReference type="Proteomes" id="UP000007266">
    <property type="component" value="Linkage group 2"/>
</dbReference>
<dbReference type="EMBL" id="KQ971312">
    <property type="protein sequence ID" value="EEZ98509.1"/>
    <property type="molecule type" value="Genomic_DNA"/>
</dbReference>
<accession>D6W9L2</accession>
<organism evidence="1 2">
    <name type="scientific">Tribolium castaneum</name>
    <name type="common">Red flour beetle</name>
    <dbReference type="NCBI Taxonomy" id="7070"/>
    <lineage>
        <taxon>Eukaryota</taxon>
        <taxon>Metazoa</taxon>
        <taxon>Ecdysozoa</taxon>
        <taxon>Arthropoda</taxon>
        <taxon>Hexapoda</taxon>
        <taxon>Insecta</taxon>
        <taxon>Pterygota</taxon>
        <taxon>Neoptera</taxon>
        <taxon>Endopterygota</taxon>
        <taxon>Coleoptera</taxon>
        <taxon>Polyphaga</taxon>
        <taxon>Cucujiformia</taxon>
        <taxon>Tenebrionidae</taxon>
        <taxon>Tenebrionidae incertae sedis</taxon>
        <taxon>Tribolium</taxon>
    </lineage>
</organism>
<protein>
    <submittedName>
        <fullName evidence="1">Uncharacterized protein</fullName>
    </submittedName>
</protein>
<dbReference type="Pfam" id="PF07841">
    <property type="entry name" value="DM4_12"/>
    <property type="match status" value="1"/>
</dbReference>